<dbReference type="EMBL" id="CP046172">
    <property type="protein sequence ID" value="QIS13201.1"/>
    <property type="molecule type" value="Genomic_DNA"/>
</dbReference>
<dbReference type="RefSeq" id="WP_167475770.1">
    <property type="nucleotide sequence ID" value="NZ_CP046172.1"/>
</dbReference>
<dbReference type="KEGG" id="nah:F5544_26735"/>
<dbReference type="Proteomes" id="UP000503540">
    <property type="component" value="Chromosome"/>
</dbReference>
<protein>
    <submittedName>
        <fullName evidence="1">Uncharacterized protein</fullName>
    </submittedName>
</protein>
<name>A0A6G9YJ30_9NOCA</name>
<dbReference type="AlphaFoldDB" id="A0A6G9YJ30"/>
<proteinExistence type="predicted"/>
<accession>A0A6G9YJ30</accession>
<evidence type="ECO:0000313" key="1">
    <source>
        <dbReference type="EMBL" id="QIS13201.1"/>
    </source>
</evidence>
<organism evidence="1 2">
    <name type="scientific">Nocardia arthritidis</name>
    <dbReference type="NCBI Taxonomy" id="228602"/>
    <lineage>
        <taxon>Bacteria</taxon>
        <taxon>Bacillati</taxon>
        <taxon>Actinomycetota</taxon>
        <taxon>Actinomycetes</taxon>
        <taxon>Mycobacteriales</taxon>
        <taxon>Nocardiaceae</taxon>
        <taxon>Nocardia</taxon>
    </lineage>
</organism>
<gene>
    <name evidence="1" type="ORF">F5544_26735</name>
</gene>
<reference evidence="1 2" key="1">
    <citation type="journal article" date="2019" name="ACS Chem. Biol.">
        <title>Identification and Mobilization of a Cryptic Antibiotic Biosynthesis Gene Locus from a Human-Pathogenic Nocardia Isolate.</title>
        <authorList>
            <person name="Herisse M."/>
            <person name="Ishida K."/>
            <person name="Porter J.L."/>
            <person name="Howden B."/>
            <person name="Hertweck C."/>
            <person name="Stinear T.P."/>
            <person name="Pidot S.J."/>
        </authorList>
    </citation>
    <scope>NUCLEOTIDE SEQUENCE [LARGE SCALE GENOMIC DNA]</scope>
    <source>
        <strain evidence="1 2">AUSMDU00012717</strain>
    </source>
</reference>
<keyword evidence="2" id="KW-1185">Reference proteome</keyword>
<evidence type="ECO:0000313" key="2">
    <source>
        <dbReference type="Proteomes" id="UP000503540"/>
    </source>
</evidence>
<sequence>MIDAIDPMASSCDPMIAMTTIKTKTPTTSPVAIRMLLIRDHVVADSSSDSTTSSHAHITAHRSDTAAFFGYSTHTVSRTVY</sequence>